<dbReference type="RefSeq" id="WP_343783669.1">
    <property type="nucleotide sequence ID" value="NZ_BAAACZ010000018.1"/>
</dbReference>
<gene>
    <name evidence="5" type="ORF">GCM10008935_22720</name>
</gene>
<dbReference type="InterPro" id="IPR029050">
    <property type="entry name" value="Immunoprotect_excell_Ig-like"/>
</dbReference>
<feature type="chain" id="PRO_5045745096" description="DUF4352 domain-containing protein" evidence="3">
    <location>
        <begin position="21"/>
        <end position="204"/>
    </location>
</feature>
<dbReference type="EMBL" id="BAAACZ010000018">
    <property type="protein sequence ID" value="GAA0466280.1"/>
    <property type="molecule type" value="Genomic_DNA"/>
</dbReference>
<evidence type="ECO:0000313" key="6">
    <source>
        <dbReference type="Proteomes" id="UP001500740"/>
    </source>
</evidence>
<dbReference type="Gene3D" id="2.60.40.1240">
    <property type="match status" value="1"/>
</dbReference>
<name>A0ABP3JYN7_9BACI</name>
<evidence type="ECO:0000313" key="5">
    <source>
        <dbReference type="EMBL" id="GAA0466280.1"/>
    </source>
</evidence>
<evidence type="ECO:0000259" key="4">
    <source>
        <dbReference type="Pfam" id="PF11611"/>
    </source>
</evidence>
<comment type="caution">
    <text evidence="5">The sequence shown here is derived from an EMBL/GenBank/DDBJ whole genome shotgun (WGS) entry which is preliminary data.</text>
</comment>
<sequence length="204" mass="22608">MKKLILSVVLLFVVSLFLVACDESSVESVDEDVEASEETQEDNGNGQEEADQEEADNEDASEEDGSTEEEGNEEEEVSIGDTVQFDDLKITLLGTRQIESDNEFIEEDNDLFLAVELEVENTGDEEESMSTMLNMSLFTSDGYSQDQTLMVDGRGSLDGSLGAGRSMKGEIVFDVEDADFYEFIFENPFTTGQAIWEIPKDAIE</sequence>
<protein>
    <recommendedName>
        <fullName evidence="4">DUF4352 domain-containing protein</fullName>
    </recommendedName>
</protein>
<keyword evidence="6" id="KW-1185">Reference proteome</keyword>
<feature type="region of interest" description="Disordered" evidence="2">
    <location>
        <begin position="27"/>
        <end position="80"/>
    </location>
</feature>
<dbReference type="InterPro" id="IPR029051">
    <property type="entry name" value="DUF4352"/>
</dbReference>
<dbReference type="PROSITE" id="PS51257">
    <property type="entry name" value="PROKAR_LIPOPROTEIN"/>
    <property type="match status" value="1"/>
</dbReference>
<feature type="compositionally biased region" description="Acidic residues" evidence="2">
    <location>
        <begin position="48"/>
        <end position="78"/>
    </location>
</feature>
<reference evidence="6" key="1">
    <citation type="journal article" date="2019" name="Int. J. Syst. Evol. Microbiol.">
        <title>The Global Catalogue of Microorganisms (GCM) 10K type strain sequencing project: providing services to taxonomists for standard genome sequencing and annotation.</title>
        <authorList>
            <consortium name="The Broad Institute Genomics Platform"/>
            <consortium name="The Broad Institute Genome Sequencing Center for Infectious Disease"/>
            <person name="Wu L."/>
            <person name="Ma J."/>
        </authorList>
    </citation>
    <scope>NUCLEOTIDE SEQUENCE [LARGE SCALE GENOMIC DNA]</scope>
    <source>
        <strain evidence="6">JCM 14193</strain>
    </source>
</reference>
<accession>A0ABP3JYN7</accession>
<feature type="compositionally biased region" description="Acidic residues" evidence="2">
    <location>
        <begin position="27"/>
        <end position="41"/>
    </location>
</feature>
<dbReference type="Proteomes" id="UP001500740">
    <property type="component" value="Unassembled WGS sequence"/>
</dbReference>
<evidence type="ECO:0000256" key="2">
    <source>
        <dbReference type="SAM" id="MobiDB-lite"/>
    </source>
</evidence>
<organism evidence="5 6">
    <name type="scientific">Alkalibacillus silvisoli</name>
    <dbReference type="NCBI Taxonomy" id="392823"/>
    <lineage>
        <taxon>Bacteria</taxon>
        <taxon>Bacillati</taxon>
        <taxon>Bacillota</taxon>
        <taxon>Bacilli</taxon>
        <taxon>Bacillales</taxon>
        <taxon>Bacillaceae</taxon>
        <taxon>Alkalibacillus</taxon>
    </lineage>
</organism>
<evidence type="ECO:0000256" key="3">
    <source>
        <dbReference type="SAM" id="SignalP"/>
    </source>
</evidence>
<feature type="signal peptide" evidence="3">
    <location>
        <begin position="1"/>
        <end position="20"/>
    </location>
</feature>
<feature type="domain" description="DUF4352" evidence="4">
    <location>
        <begin position="78"/>
        <end position="193"/>
    </location>
</feature>
<dbReference type="Pfam" id="PF11611">
    <property type="entry name" value="DUF4352"/>
    <property type="match status" value="1"/>
</dbReference>
<evidence type="ECO:0000256" key="1">
    <source>
        <dbReference type="ARBA" id="ARBA00022729"/>
    </source>
</evidence>
<proteinExistence type="predicted"/>
<keyword evidence="1 3" id="KW-0732">Signal</keyword>